<dbReference type="RefSeq" id="WP_171199361.1">
    <property type="nucleotide sequence ID" value="NZ_JABEND010000003.1"/>
</dbReference>
<dbReference type="EMBL" id="JABEND010000003">
    <property type="protein sequence ID" value="NNG35718.1"/>
    <property type="molecule type" value="Genomic_DNA"/>
</dbReference>
<dbReference type="Pfam" id="PF17765">
    <property type="entry name" value="MLTR_LBD"/>
    <property type="match status" value="1"/>
</dbReference>
<sequence>MAPRIRNLAQWRARLLHQVAARADRTADPRLRELLTELRSYAGADDGVGAPGGSYRAAHGDVVVPLRVLVGGKELSLVSMTTTTLTAGDVTIDELQIEAFYPADDATAAALR</sequence>
<dbReference type="InterPro" id="IPR041413">
    <property type="entry name" value="MLTR_LBD"/>
</dbReference>
<keyword evidence="3" id="KW-1185">Reference proteome</keyword>
<evidence type="ECO:0000259" key="1">
    <source>
        <dbReference type="Pfam" id="PF17765"/>
    </source>
</evidence>
<organism evidence="2 3">
    <name type="scientific">Nakamurella aerolata</name>
    <dbReference type="NCBI Taxonomy" id="1656892"/>
    <lineage>
        <taxon>Bacteria</taxon>
        <taxon>Bacillati</taxon>
        <taxon>Actinomycetota</taxon>
        <taxon>Actinomycetes</taxon>
        <taxon>Nakamurellales</taxon>
        <taxon>Nakamurellaceae</taxon>
        <taxon>Nakamurella</taxon>
    </lineage>
</organism>
<reference evidence="2 3" key="1">
    <citation type="submission" date="2020-05" db="EMBL/GenBank/DDBJ databases">
        <title>Nakamurella sp. DB0629 isolated from air conditioner.</title>
        <authorList>
            <person name="Kim D.H."/>
            <person name="Kim D.-U."/>
        </authorList>
    </citation>
    <scope>NUCLEOTIDE SEQUENCE [LARGE SCALE GENOMIC DNA]</scope>
    <source>
        <strain evidence="2 3">DB0629</strain>
    </source>
</reference>
<comment type="caution">
    <text evidence="2">The sequence shown here is derived from an EMBL/GenBank/DDBJ whole genome shotgun (WGS) entry which is preliminary data.</text>
</comment>
<dbReference type="AlphaFoldDB" id="A0A849A9E4"/>
<evidence type="ECO:0000313" key="3">
    <source>
        <dbReference type="Proteomes" id="UP000562984"/>
    </source>
</evidence>
<protein>
    <recommendedName>
        <fullName evidence="1">MmyB-like transcription regulator ligand binding domain-containing protein</fullName>
    </recommendedName>
</protein>
<gene>
    <name evidence="2" type="ORF">HKD39_08335</name>
</gene>
<dbReference type="Proteomes" id="UP000562984">
    <property type="component" value="Unassembled WGS sequence"/>
</dbReference>
<evidence type="ECO:0000313" key="2">
    <source>
        <dbReference type="EMBL" id="NNG35718.1"/>
    </source>
</evidence>
<proteinExistence type="predicted"/>
<accession>A0A849A9E4</accession>
<feature type="domain" description="MmyB-like transcription regulator ligand binding" evidence="1">
    <location>
        <begin position="2"/>
        <end position="112"/>
    </location>
</feature>
<name>A0A849A9E4_9ACTN</name>